<dbReference type="EMBL" id="PPTO01000002">
    <property type="protein sequence ID" value="RDB60653.1"/>
    <property type="molecule type" value="Genomic_DNA"/>
</dbReference>
<comment type="caution">
    <text evidence="1">The sequence shown here is derived from an EMBL/GenBank/DDBJ whole genome shotgun (WGS) entry which is preliminary data.</text>
</comment>
<protein>
    <submittedName>
        <fullName evidence="1">Uncharacterized protein</fullName>
    </submittedName>
</protein>
<evidence type="ECO:0000313" key="1">
    <source>
        <dbReference type="EMBL" id="RDB60653.1"/>
    </source>
</evidence>
<gene>
    <name evidence="1" type="ORF">C1881_01885</name>
</gene>
<dbReference type="Proteomes" id="UP000253975">
    <property type="component" value="Unassembled WGS sequence"/>
</dbReference>
<name>A0A369LM58_9ACTN</name>
<dbReference type="AlphaFoldDB" id="A0A369LM58"/>
<evidence type="ECO:0000313" key="2">
    <source>
        <dbReference type="Proteomes" id="UP000253975"/>
    </source>
</evidence>
<reference evidence="1 2" key="1">
    <citation type="journal article" date="2018" name="Elife">
        <title>Discovery and characterization of a prevalent human gut bacterial enzyme sufficient for the inactivation of a family of plant toxins.</title>
        <authorList>
            <person name="Koppel N."/>
            <person name="Bisanz J.E."/>
            <person name="Pandelia M.E."/>
            <person name="Turnbaugh P.J."/>
            <person name="Balskus E.P."/>
        </authorList>
    </citation>
    <scope>NUCLEOTIDE SEQUENCE [LARGE SCALE GENOMIC DNA]</scope>
    <source>
        <strain evidence="1 2">OB21 GAM31</strain>
    </source>
</reference>
<organism evidence="1 2">
    <name type="scientific">Slackia isoflavoniconvertens</name>
    <dbReference type="NCBI Taxonomy" id="572010"/>
    <lineage>
        <taxon>Bacteria</taxon>
        <taxon>Bacillati</taxon>
        <taxon>Actinomycetota</taxon>
        <taxon>Coriobacteriia</taxon>
        <taxon>Eggerthellales</taxon>
        <taxon>Eggerthellaceae</taxon>
        <taxon>Slackia</taxon>
    </lineage>
</organism>
<sequence length="82" mass="9415">MRECAGLDKEKHFDKGLHATYHLRPQNIVSYKNSPDSCNFVYAIGRLACMRSQFGRFRTACNGCCGAFARKPIALRNRLIYR</sequence>
<proteinExistence type="predicted"/>
<accession>A0A369LM58</accession>